<evidence type="ECO:0000256" key="5">
    <source>
        <dbReference type="ARBA" id="ARBA00023136"/>
    </source>
</evidence>
<dbReference type="AlphaFoldDB" id="A0A848M7M1"/>
<name>A0A848M7M1_PAELE</name>
<evidence type="ECO:0000313" key="8">
    <source>
        <dbReference type="Proteomes" id="UP000565468"/>
    </source>
</evidence>
<organism evidence="7 8">
    <name type="scientific">Paenibacillus lemnae</name>
    <dbReference type="NCBI Taxonomy" id="1330551"/>
    <lineage>
        <taxon>Bacteria</taxon>
        <taxon>Bacillati</taxon>
        <taxon>Bacillota</taxon>
        <taxon>Bacilli</taxon>
        <taxon>Bacillales</taxon>
        <taxon>Paenibacillaceae</taxon>
        <taxon>Paenibacillus</taxon>
    </lineage>
</organism>
<dbReference type="Gene3D" id="3.40.50.300">
    <property type="entry name" value="P-loop containing nucleotide triphosphate hydrolases"/>
    <property type="match status" value="1"/>
</dbReference>
<dbReference type="SUPFAM" id="SSF52540">
    <property type="entry name" value="P-loop containing nucleoside triphosphate hydrolases"/>
    <property type="match status" value="1"/>
</dbReference>
<dbReference type="InterPro" id="IPR027417">
    <property type="entry name" value="P-loop_NTPase"/>
</dbReference>
<comment type="subcellular location">
    <subcellularLocation>
        <location evidence="1">Membrane</location>
    </subcellularLocation>
</comment>
<evidence type="ECO:0000259" key="6">
    <source>
        <dbReference type="Pfam" id="PF00350"/>
    </source>
</evidence>
<feature type="non-terminal residue" evidence="7">
    <location>
        <position position="1"/>
    </location>
</feature>
<dbReference type="Proteomes" id="UP000565468">
    <property type="component" value="Unassembled WGS sequence"/>
</dbReference>
<evidence type="ECO:0000256" key="4">
    <source>
        <dbReference type="ARBA" id="ARBA00023134"/>
    </source>
</evidence>
<dbReference type="EMBL" id="JABBPN010000014">
    <property type="protein sequence ID" value="NMO96997.1"/>
    <property type="molecule type" value="Genomic_DNA"/>
</dbReference>
<feature type="domain" description="Dynamin N-terminal" evidence="6">
    <location>
        <begin position="46"/>
        <end position="269"/>
    </location>
</feature>
<proteinExistence type="predicted"/>
<evidence type="ECO:0000313" key="7">
    <source>
        <dbReference type="EMBL" id="NMO96997.1"/>
    </source>
</evidence>
<reference evidence="7 8" key="1">
    <citation type="submission" date="2020-04" db="EMBL/GenBank/DDBJ databases">
        <title>Paenibacillus algicola sp. nov., a novel marine bacterium producing alginate lyase.</title>
        <authorList>
            <person name="Huang H."/>
        </authorList>
    </citation>
    <scope>NUCLEOTIDE SEQUENCE [LARGE SCALE GENOMIC DNA]</scope>
    <source>
        <strain evidence="7 8">L7-75</strain>
    </source>
</reference>
<keyword evidence="5" id="KW-0472">Membrane</keyword>
<evidence type="ECO:0000256" key="1">
    <source>
        <dbReference type="ARBA" id="ARBA00004370"/>
    </source>
</evidence>
<dbReference type="GO" id="GO:0005525">
    <property type="term" value="F:GTP binding"/>
    <property type="evidence" value="ECO:0007669"/>
    <property type="project" value="UniProtKB-KW"/>
</dbReference>
<accession>A0A848M7M1</accession>
<dbReference type="GO" id="GO:0003924">
    <property type="term" value="F:GTPase activity"/>
    <property type="evidence" value="ECO:0007669"/>
    <property type="project" value="InterPro"/>
</dbReference>
<keyword evidence="3" id="KW-0378">Hydrolase</keyword>
<evidence type="ECO:0000256" key="3">
    <source>
        <dbReference type="ARBA" id="ARBA00022801"/>
    </source>
</evidence>
<comment type="caution">
    <text evidence="7">The sequence shown here is derived from an EMBL/GenBank/DDBJ whole genome shotgun (WGS) entry which is preliminary data.</text>
</comment>
<sequence>RQRLEAAAAQLRGAAELLAPHPALAQSARELHARADSLAGGSFTMALFGAFSAGKSSFANALLGERVLPVSPHPTTAAVNRILAPTDDHAHGTADVTMKTFDVWWDDLTYSFSVLGLDKPTSDNWRSSAEALTPEGVHPAGLPHYGFLKAAAAGWDEMQHKLGSVQTVGLEEYRGFVADESKSCYVDGIDLYYSSPLTEQGIVLVDTPGADSLHARHTGVTFRYIKNADAIVYVTYYNHAFSKADRQFLAQLGRVKDSFTLDKMFFVVNAADLASSPEELEQVVKHVRDNLNRNGVGRPNIFPVSSLDALQAKQLDVDDRLEASGFLPFETSLNQFAAEELPGLSLRAGLDEVKSARQKAERWAEMAEQDEDTRQNRLQSLEQIRTQAASLLKNLSAANLRRDLSDESTELLFHVRQRLDYAMGRFYQEAFHPSILREDAGSLKTAFTACGRDLQRTLALELDQELWATTLRLEAAGRRLAADTVQRVLDSIASLEEGLGLSAQLERDWPAPALPETELSRPEDWHHYWNAFKNPKHYFEGKGSAKLRESTEPVLKDEIAAVLEQRASELTDHYTAEAHAALAEYTAKLQEQLEQSVDTMKSSLQGGQSADAWRKLARDLESMAGS</sequence>
<dbReference type="PANTHER" id="PTHR10465:SF0">
    <property type="entry name" value="SARCALUMENIN"/>
    <property type="match status" value="1"/>
</dbReference>
<dbReference type="RefSeq" id="WP_211184611.1">
    <property type="nucleotide sequence ID" value="NZ_JABBPN010000014.1"/>
</dbReference>
<dbReference type="InterPro" id="IPR045063">
    <property type="entry name" value="Dynamin_N"/>
</dbReference>
<protein>
    <submittedName>
        <fullName evidence="7">Dynamin</fullName>
    </submittedName>
</protein>
<dbReference type="GO" id="GO:0016020">
    <property type="term" value="C:membrane"/>
    <property type="evidence" value="ECO:0007669"/>
    <property type="project" value="UniProtKB-SubCell"/>
</dbReference>
<dbReference type="CDD" id="cd09912">
    <property type="entry name" value="DLP_2"/>
    <property type="match status" value="1"/>
</dbReference>
<keyword evidence="2" id="KW-0547">Nucleotide-binding</keyword>
<gene>
    <name evidence="7" type="ORF">HII30_14620</name>
</gene>
<dbReference type="Pfam" id="PF00350">
    <property type="entry name" value="Dynamin_N"/>
    <property type="match status" value="1"/>
</dbReference>
<keyword evidence="8" id="KW-1185">Reference proteome</keyword>
<dbReference type="PANTHER" id="PTHR10465">
    <property type="entry name" value="TRANSMEMBRANE GTPASE FZO1"/>
    <property type="match status" value="1"/>
</dbReference>
<evidence type="ECO:0000256" key="2">
    <source>
        <dbReference type="ARBA" id="ARBA00022741"/>
    </source>
</evidence>
<keyword evidence="4" id="KW-0342">GTP-binding</keyword>
<dbReference type="InterPro" id="IPR027094">
    <property type="entry name" value="Mitofusin_fam"/>
</dbReference>